<sequence length="487" mass="53196">MTPSFTPSPQQKLWLERWQRFSASVVRYFHLYAGWLVGISWKRFVLLSLALLIGVNVLKNLPPFTWRFSQEFEDPDYGAAQRRQAKADVDAKKAAERARRAAEKDLGRNQPVDTGLKYEIKIDERGVRLQPVRPAASAASEARDASGEPIAPPAEAAASAPSISLDFPKSARPEDIRAAVEQAKEQLGQLREQAQEVKEAQEAAAEAQAALKEAIQEAKDAQGRKRVTVVRLGDSLVDFAILWILASAVIKAMYKGRIQAEVKAAQATENAEAEALKRQVVEARMAAMQAQVEPHFLFNTLASIDHLIEVDPPTASKMQKNLIALLRASMPTMREANASGAVRDLGRELAVIRPYLEILKMRMEERLQTEIDVPEGLMSAEFPPMMIQGLVENAIKHGLEPKAEGGLLKVKAEILHGKLAVTVADTGLGFGRAATSGTGVGLANIRERLQLLHGSKASVTVTENQPSGTVVTITVPYRSRNDEGVAA</sequence>
<dbReference type="InterPro" id="IPR050640">
    <property type="entry name" value="Bact_2-comp_sensor_kinase"/>
</dbReference>
<comment type="catalytic activity">
    <reaction evidence="1">
        <text>ATP + protein L-histidine = ADP + protein N-phospho-L-histidine.</text>
        <dbReference type="EC" id="2.7.13.3"/>
    </reaction>
</comment>
<dbReference type="PANTHER" id="PTHR34220:SF9">
    <property type="entry name" value="SIGNAL TRANSDUCTION HISTIDINE KINASE INTERNAL REGION DOMAIN-CONTAINING PROTEIN"/>
    <property type="match status" value="1"/>
</dbReference>
<keyword evidence="6" id="KW-0418">Kinase</keyword>
<proteinExistence type="predicted"/>
<dbReference type="Pfam" id="PF06580">
    <property type="entry name" value="His_kinase"/>
    <property type="match status" value="1"/>
</dbReference>
<dbReference type="RefSeq" id="WP_394513974.1">
    <property type="nucleotide sequence ID" value="NZ_JBIGHX010000010.1"/>
</dbReference>
<feature type="coiled-coil region" evidence="3">
    <location>
        <begin position="177"/>
        <end position="224"/>
    </location>
</feature>
<evidence type="ECO:0000256" key="2">
    <source>
        <dbReference type="ARBA" id="ARBA00012438"/>
    </source>
</evidence>
<dbReference type="Proteomes" id="UP001606302">
    <property type="component" value="Unassembled WGS sequence"/>
</dbReference>
<keyword evidence="3" id="KW-0175">Coiled coil</keyword>
<comment type="caution">
    <text evidence="6">The sequence shown here is derived from an EMBL/GenBank/DDBJ whole genome shotgun (WGS) entry which is preliminary data.</text>
</comment>
<feature type="compositionally biased region" description="Low complexity" evidence="4">
    <location>
        <begin position="147"/>
        <end position="164"/>
    </location>
</feature>
<gene>
    <name evidence="6" type="ORF">ACG04Q_23455</name>
</gene>
<reference evidence="6 7" key="1">
    <citation type="submission" date="2024-08" db="EMBL/GenBank/DDBJ databases">
        <authorList>
            <person name="Lu H."/>
        </authorList>
    </citation>
    <scope>NUCLEOTIDE SEQUENCE [LARGE SCALE GENOMIC DNA]</scope>
    <source>
        <strain evidence="6 7">DXS20W</strain>
    </source>
</reference>
<dbReference type="InterPro" id="IPR003594">
    <property type="entry name" value="HATPase_dom"/>
</dbReference>
<dbReference type="EC" id="2.7.13.3" evidence="2"/>
<dbReference type="GO" id="GO:0004673">
    <property type="term" value="F:protein histidine kinase activity"/>
    <property type="evidence" value="ECO:0007669"/>
    <property type="project" value="UniProtKB-EC"/>
</dbReference>
<evidence type="ECO:0000313" key="6">
    <source>
        <dbReference type="EMBL" id="MFG6464548.1"/>
    </source>
</evidence>
<feature type="domain" description="Histidine kinase" evidence="5">
    <location>
        <begin position="386"/>
        <end position="479"/>
    </location>
</feature>
<evidence type="ECO:0000313" key="7">
    <source>
        <dbReference type="Proteomes" id="UP001606302"/>
    </source>
</evidence>
<evidence type="ECO:0000256" key="1">
    <source>
        <dbReference type="ARBA" id="ARBA00000085"/>
    </source>
</evidence>
<evidence type="ECO:0000259" key="5">
    <source>
        <dbReference type="PROSITE" id="PS50109"/>
    </source>
</evidence>
<evidence type="ECO:0000256" key="4">
    <source>
        <dbReference type="SAM" id="MobiDB-lite"/>
    </source>
</evidence>
<dbReference type="SUPFAM" id="SSF55874">
    <property type="entry name" value="ATPase domain of HSP90 chaperone/DNA topoisomerase II/histidine kinase"/>
    <property type="match status" value="1"/>
</dbReference>
<dbReference type="InterPro" id="IPR005467">
    <property type="entry name" value="His_kinase_dom"/>
</dbReference>
<dbReference type="PANTHER" id="PTHR34220">
    <property type="entry name" value="SENSOR HISTIDINE KINASE YPDA"/>
    <property type="match status" value="1"/>
</dbReference>
<evidence type="ECO:0000256" key="3">
    <source>
        <dbReference type="SAM" id="Coils"/>
    </source>
</evidence>
<organism evidence="6 7">
    <name type="scientific">Pelomonas lactea</name>
    <dbReference type="NCBI Taxonomy" id="3299030"/>
    <lineage>
        <taxon>Bacteria</taxon>
        <taxon>Pseudomonadati</taxon>
        <taxon>Pseudomonadota</taxon>
        <taxon>Betaproteobacteria</taxon>
        <taxon>Burkholderiales</taxon>
        <taxon>Sphaerotilaceae</taxon>
        <taxon>Roseateles</taxon>
    </lineage>
</organism>
<dbReference type="InterPro" id="IPR004358">
    <property type="entry name" value="Sig_transdc_His_kin-like_C"/>
</dbReference>
<protein>
    <recommendedName>
        <fullName evidence="2">histidine kinase</fullName>
        <ecNumber evidence="2">2.7.13.3</ecNumber>
    </recommendedName>
</protein>
<keyword evidence="7" id="KW-1185">Reference proteome</keyword>
<dbReference type="Gene3D" id="3.30.565.10">
    <property type="entry name" value="Histidine kinase-like ATPase, C-terminal domain"/>
    <property type="match status" value="1"/>
</dbReference>
<dbReference type="EMBL" id="JBIGHX010000010">
    <property type="protein sequence ID" value="MFG6464548.1"/>
    <property type="molecule type" value="Genomic_DNA"/>
</dbReference>
<dbReference type="PRINTS" id="PR00344">
    <property type="entry name" value="BCTRLSENSOR"/>
</dbReference>
<keyword evidence="6" id="KW-0808">Transferase</keyword>
<dbReference type="SMART" id="SM00387">
    <property type="entry name" value="HATPase_c"/>
    <property type="match status" value="1"/>
</dbReference>
<dbReference type="PROSITE" id="PS50109">
    <property type="entry name" value="HIS_KIN"/>
    <property type="match status" value="1"/>
</dbReference>
<name>A0ABW7GRD8_9BURK</name>
<feature type="region of interest" description="Disordered" evidence="4">
    <location>
        <begin position="131"/>
        <end position="168"/>
    </location>
</feature>
<dbReference type="InterPro" id="IPR010559">
    <property type="entry name" value="Sig_transdc_His_kin_internal"/>
</dbReference>
<accession>A0ABW7GRD8</accession>
<dbReference type="InterPro" id="IPR036890">
    <property type="entry name" value="HATPase_C_sf"/>
</dbReference>
<dbReference type="Pfam" id="PF02518">
    <property type="entry name" value="HATPase_c"/>
    <property type="match status" value="1"/>
</dbReference>